<evidence type="ECO:0000256" key="7">
    <source>
        <dbReference type="ARBA" id="ARBA00022741"/>
    </source>
</evidence>
<dbReference type="SMART" id="SM00387">
    <property type="entry name" value="HATPase_c"/>
    <property type="match status" value="1"/>
</dbReference>
<dbReference type="InterPro" id="IPR036890">
    <property type="entry name" value="HATPase_C_sf"/>
</dbReference>
<keyword evidence="10" id="KW-0902">Two-component regulatory system</keyword>
<evidence type="ECO:0000256" key="3">
    <source>
        <dbReference type="ARBA" id="ARBA00012438"/>
    </source>
</evidence>
<feature type="coiled-coil region" evidence="12">
    <location>
        <begin position="345"/>
        <end position="372"/>
    </location>
</feature>
<keyword evidence="11 13" id="KW-0472">Membrane</keyword>
<dbReference type="Pfam" id="PF06580">
    <property type="entry name" value="His_kinase"/>
    <property type="match status" value="1"/>
</dbReference>
<dbReference type="Gene3D" id="6.10.340.10">
    <property type="match status" value="1"/>
</dbReference>
<dbReference type="CDD" id="cd06225">
    <property type="entry name" value="HAMP"/>
    <property type="match status" value="1"/>
</dbReference>
<protein>
    <recommendedName>
        <fullName evidence="3">histidine kinase</fullName>
        <ecNumber evidence="3">2.7.13.3</ecNumber>
    </recommendedName>
</protein>
<dbReference type="SMART" id="SM00304">
    <property type="entry name" value="HAMP"/>
    <property type="match status" value="1"/>
</dbReference>
<keyword evidence="5" id="KW-0597">Phosphoprotein</keyword>
<evidence type="ECO:0000256" key="12">
    <source>
        <dbReference type="SAM" id="Coils"/>
    </source>
</evidence>
<dbReference type="InterPro" id="IPR005467">
    <property type="entry name" value="His_kinase_dom"/>
</dbReference>
<evidence type="ECO:0000256" key="11">
    <source>
        <dbReference type="ARBA" id="ARBA00023136"/>
    </source>
</evidence>
<dbReference type="Pfam" id="PF02518">
    <property type="entry name" value="HATPase_c"/>
    <property type="match status" value="1"/>
</dbReference>
<sequence length="583" mass="65665">MEWLSRFSLHRKLQFSFLILILFPFIAVTFWSYSSLKQNVSDKFTRSNMETLTVIGNQIEKTIDNISFASVYFSESYNPDILESFRYLKDAESFASFQTYDHYSNLMSMADILLMQSADANLKMMLVNRKNKMIMGDSSAPVFASLPESFLQEAIGLNEKETTALQWFPSGEANAAPEYYYAVRFIIDPRNHAKLATLYIGIPQSYFHSLLDTGNPDIAFTLTDKSGGMIARNGGGQSGDAKNRLVSKVAIPKTGWLLSAEMKRSFIDSQINREFLVTLSVVGLFFLTFLILSMLLAGYINKPISLLRSSIKQYVGGKRDIRIPVHGKDEVAALSSAFNHMLDDINGLLEKVESEQEEKRLLELQALAAQIRPHFLLNTLNSIKVSLLMTGDKPHGNMIDALMKMLRAYVHIDQPLKLADDCKVLESYVQIMQIRNRMDISFTHELGEGTESLQMPRLLLQPIVENAIYHGFAARPQHPAIQITARLTQEWLEITVSDNGRGMSGDKIERLNRKLHGLEQDLPLQNERGVGLINTARRLQVLYGYQSRLTAASREDGDGLSFTLNIPITTISKEAVIHEGDAN</sequence>
<keyword evidence="13" id="KW-1133">Transmembrane helix</keyword>
<dbReference type="SUPFAM" id="SSF158472">
    <property type="entry name" value="HAMP domain-like"/>
    <property type="match status" value="1"/>
</dbReference>
<feature type="transmembrane region" description="Helical" evidence="13">
    <location>
        <begin position="275"/>
        <end position="300"/>
    </location>
</feature>
<accession>A0ABQ6G879</accession>
<evidence type="ECO:0000313" key="16">
    <source>
        <dbReference type="EMBL" id="GLX66675.1"/>
    </source>
</evidence>
<gene>
    <name evidence="16" type="ORF">MU1_10190</name>
</gene>
<evidence type="ECO:0000256" key="5">
    <source>
        <dbReference type="ARBA" id="ARBA00022553"/>
    </source>
</evidence>
<dbReference type="EC" id="2.7.13.3" evidence="3"/>
<comment type="subcellular location">
    <subcellularLocation>
        <location evidence="2">Cell membrane</location>
        <topology evidence="2">Multi-pass membrane protein</topology>
    </subcellularLocation>
</comment>
<keyword evidence="6" id="KW-0808">Transferase</keyword>
<dbReference type="PANTHER" id="PTHR34220:SF7">
    <property type="entry name" value="SENSOR HISTIDINE KINASE YPDA"/>
    <property type="match status" value="1"/>
</dbReference>
<dbReference type="PROSITE" id="PS50885">
    <property type="entry name" value="HAMP"/>
    <property type="match status" value="1"/>
</dbReference>
<dbReference type="Pfam" id="PF00672">
    <property type="entry name" value="HAMP"/>
    <property type="match status" value="1"/>
</dbReference>
<dbReference type="RefSeq" id="WP_284237391.1">
    <property type="nucleotide sequence ID" value="NZ_BSSQ01000004.1"/>
</dbReference>
<dbReference type="Gene3D" id="3.30.565.10">
    <property type="entry name" value="Histidine kinase-like ATPase, C-terminal domain"/>
    <property type="match status" value="1"/>
</dbReference>
<keyword evidence="17" id="KW-1185">Reference proteome</keyword>
<dbReference type="InterPro" id="IPR003660">
    <property type="entry name" value="HAMP_dom"/>
</dbReference>
<evidence type="ECO:0000256" key="13">
    <source>
        <dbReference type="SAM" id="Phobius"/>
    </source>
</evidence>
<reference evidence="16 17" key="1">
    <citation type="submission" date="2023-03" db="EMBL/GenBank/DDBJ databases">
        <title>Draft genome sequence of the bacteria which degrade cell wall of Tricholomamatutake.</title>
        <authorList>
            <person name="Konishi Y."/>
            <person name="Fukuta Y."/>
            <person name="Shirasaka N."/>
        </authorList>
    </citation>
    <scope>NUCLEOTIDE SEQUENCE [LARGE SCALE GENOMIC DNA]</scope>
    <source>
        <strain evidence="17">mu1</strain>
    </source>
</reference>
<evidence type="ECO:0000313" key="17">
    <source>
        <dbReference type="Proteomes" id="UP001157114"/>
    </source>
</evidence>
<dbReference type="InterPro" id="IPR010559">
    <property type="entry name" value="Sig_transdc_His_kin_internal"/>
</dbReference>
<dbReference type="InterPro" id="IPR050640">
    <property type="entry name" value="Bact_2-comp_sensor_kinase"/>
</dbReference>
<feature type="domain" description="HAMP" evidence="15">
    <location>
        <begin position="298"/>
        <end position="350"/>
    </location>
</feature>
<feature type="transmembrane region" description="Helical" evidence="13">
    <location>
        <begin position="12"/>
        <end position="33"/>
    </location>
</feature>
<evidence type="ECO:0000256" key="4">
    <source>
        <dbReference type="ARBA" id="ARBA00022475"/>
    </source>
</evidence>
<comment type="catalytic activity">
    <reaction evidence="1">
        <text>ATP + protein L-histidine = ADP + protein N-phospho-L-histidine.</text>
        <dbReference type="EC" id="2.7.13.3"/>
    </reaction>
</comment>
<organism evidence="16 17">
    <name type="scientific">Paenibacillus glycanilyticus</name>
    <dbReference type="NCBI Taxonomy" id="126569"/>
    <lineage>
        <taxon>Bacteria</taxon>
        <taxon>Bacillati</taxon>
        <taxon>Bacillota</taxon>
        <taxon>Bacilli</taxon>
        <taxon>Bacillales</taxon>
        <taxon>Paenibacillaceae</taxon>
        <taxon>Paenibacillus</taxon>
    </lineage>
</organism>
<keyword evidence="7" id="KW-0547">Nucleotide-binding</keyword>
<feature type="domain" description="Histidine kinase" evidence="14">
    <location>
        <begin position="459"/>
        <end position="570"/>
    </location>
</feature>
<comment type="caution">
    <text evidence="16">The sequence shown here is derived from an EMBL/GenBank/DDBJ whole genome shotgun (WGS) entry which is preliminary data.</text>
</comment>
<name>A0ABQ6G879_9BACL</name>
<dbReference type="EMBL" id="BSSQ01000004">
    <property type="protein sequence ID" value="GLX66675.1"/>
    <property type="molecule type" value="Genomic_DNA"/>
</dbReference>
<keyword evidence="12" id="KW-0175">Coiled coil</keyword>
<keyword evidence="9" id="KW-0067">ATP-binding</keyword>
<dbReference type="PANTHER" id="PTHR34220">
    <property type="entry name" value="SENSOR HISTIDINE KINASE YPDA"/>
    <property type="match status" value="1"/>
</dbReference>
<dbReference type="PROSITE" id="PS50109">
    <property type="entry name" value="HIS_KIN"/>
    <property type="match status" value="1"/>
</dbReference>
<evidence type="ECO:0000256" key="6">
    <source>
        <dbReference type="ARBA" id="ARBA00022679"/>
    </source>
</evidence>
<evidence type="ECO:0000256" key="9">
    <source>
        <dbReference type="ARBA" id="ARBA00022840"/>
    </source>
</evidence>
<evidence type="ECO:0000256" key="8">
    <source>
        <dbReference type="ARBA" id="ARBA00022777"/>
    </source>
</evidence>
<dbReference type="Proteomes" id="UP001157114">
    <property type="component" value="Unassembled WGS sequence"/>
</dbReference>
<keyword evidence="4" id="KW-1003">Cell membrane</keyword>
<keyword evidence="13" id="KW-0812">Transmembrane</keyword>
<proteinExistence type="predicted"/>
<evidence type="ECO:0000256" key="10">
    <source>
        <dbReference type="ARBA" id="ARBA00023012"/>
    </source>
</evidence>
<evidence type="ECO:0000256" key="2">
    <source>
        <dbReference type="ARBA" id="ARBA00004651"/>
    </source>
</evidence>
<dbReference type="SUPFAM" id="SSF55874">
    <property type="entry name" value="ATPase domain of HSP90 chaperone/DNA topoisomerase II/histidine kinase"/>
    <property type="match status" value="1"/>
</dbReference>
<evidence type="ECO:0000259" key="15">
    <source>
        <dbReference type="PROSITE" id="PS50885"/>
    </source>
</evidence>
<dbReference type="InterPro" id="IPR003594">
    <property type="entry name" value="HATPase_dom"/>
</dbReference>
<evidence type="ECO:0000259" key="14">
    <source>
        <dbReference type="PROSITE" id="PS50109"/>
    </source>
</evidence>
<evidence type="ECO:0000256" key="1">
    <source>
        <dbReference type="ARBA" id="ARBA00000085"/>
    </source>
</evidence>
<keyword evidence="8" id="KW-0418">Kinase</keyword>